<protein>
    <submittedName>
        <fullName evidence="2">Uncharacterized protein</fullName>
    </submittedName>
</protein>
<dbReference type="RefSeq" id="WP_116615005.1">
    <property type="nucleotide sequence ID" value="NZ_QEOB01000042.1"/>
</dbReference>
<reference evidence="2 3" key="1">
    <citation type="submission" date="2018-05" db="EMBL/GenBank/DDBJ databases">
        <title>Genomic Encyclopedia of Type Strains, Phase IV (KMG-V): Genome sequencing to study the core and pangenomes of soil and plant-associated prokaryotes.</title>
        <authorList>
            <person name="Whitman W."/>
        </authorList>
    </citation>
    <scope>NUCLEOTIDE SEQUENCE [LARGE SCALE GENOMIC DNA]</scope>
    <source>
        <strain evidence="2 3">SCZa-39</strain>
    </source>
</reference>
<dbReference type="SUPFAM" id="SSF46785">
    <property type="entry name" value="Winged helix' DNA-binding domain"/>
    <property type="match status" value="1"/>
</dbReference>
<dbReference type="Proteomes" id="UP000245712">
    <property type="component" value="Unassembled WGS sequence"/>
</dbReference>
<evidence type="ECO:0000256" key="1">
    <source>
        <dbReference type="SAM" id="Coils"/>
    </source>
</evidence>
<dbReference type="InterPro" id="IPR036390">
    <property type="entry name" value="WH_DNA-bd_sf"/>
</dbReference>
<accession>A0ABX5KCN2</accession>
<proteinExistence type="predicted"/>
<name>A0ABX5KCN2_9BURK</name>
<organism evidence="2 3">
    <name type="scientific">Paraburkholderia unamae</name>
    <dbReference type="NCBI Taxonomy" id="219649"/>
    <lineage>
        <taxon>Bacteria</taxon>
        <taxon>Pseudomonadati</taxon>
        <taxon>Pseudomonadota</taxon>
        <taxon>Betaproteobacteria</taxon>
        <taxon>Burkholderiales</taxon>
        <taxon>Burkholderiaceae</taxon>
        <taxon>Paraburkholderia</taxon>
    </lineage>
</organism>
<dbReference type="EMBL" id="QEOB01000042">
    <property type="protein sequence ID" value="PVX61282.1"/>
    <property type="molecule type" value="Genomic_DNA"/>
</dbReference>
<dbReference type="InterPro" id="IPR036388">
    <property type="entry name" value="WH-like_DNA-bd_sf"/>
</dbReference>
<gene>
    <name evidence="2" type="ORF">C7402_14275</name>
</gene>
<keyword evidence="1" id="KW-0175">Coiled coil</keyword>
<feature type="coiled-coil region" evidence="1">
    <location>
        <begin position="89"/>
        <end position="158"/>
    </location>
</feature>
<evidence type="ECO:0000313" key="3">
    <source>
        <dbReference type="Proteomes" id="UP000245712"/>
    </source>
</evidence>
<comment type="caution">
    <text evidence="2">The sequence shown here is derived from an EMBL/GenBank/DDBJ whole genome shotgun (WGS) entry which is preliminary data.</text>
</comment>
<sequence length="222" mass="24554">MRDDITKYLGTVQQSTAKTIASRIGMDQLEVARELNHMLADGLVEREKKHGAGNEYYYWLSRADRAPEASDQTTEAATMVEASSAAPATDAIERQVIALRNQIVDLNARLEAGGSLRVQIETERDELKIENDAMKQANTKLRENNAALEARIDELTLGPVGAKSPLFVTVGRYSKPMRHDSLEKAQKRAAALVRGEKESRVLVLEPVGSVIRGSEWLPRKTA</sequence>
<evidence type="ECO:0000313" key="2">
    <source>
        <dbReference type="EMBL" id="PVX61282.1"/>
    </source>
</evidence>
<keyword evidence="3" id="KW-1185">Reference proteome</keyword>
<dbReference type="Gene3D" id="1.10.10.10">
    <property type="entry name" value="Winged helix-like DNA-binding domain superfamily/Winged helix DNA-binding domain"/>
    <property type="match status" value="1"/>
</dbReference>